<name>A0A917PBH8_9ACTN</name>
<dbReference type="Pfam" id="PF01909">
    <property type="entry name" value="NTP_transf_2"/>
    <property type="match status" value="1"/>
</dbReference>
<dbReference type="InterPro" id="IPR043519">
    <property type="entry name" value="NT_sf"/>
</dbReference>
<reference evidence="2" key="2">
    <citation type="submission" date="2020-09" db="EMBL/GenBank/DDBJ databases">
        <authorList>
            <person name="Sun Q."/>
            <person name="Zhou Y."/>
        </authorList>
    </citation>
    <scope>NUCLEOTIDE SEQUENCE</scope>
    <source>
        <strain evidence="2">CGMCC 4.7272</strain>
    </source>
</reference>
<gene>
    <name evidence="2" type="ORF">GCM10012282_78250</name>
</gene>
<comment type="caution">
    <text evidence="2">The sequence shown here is derived from an EMBL/GenBank/DDBJ whole genome shotgun (WGS) entry which is preliminary data.</text>
</comment>
<reference evidence="2" key="1">
    <citation type="journal article" date="2014" name="Int. J. Syst. Evol. Microbiol.">
        <title>Complete genome sequence of Corynebacterium casei LMG S-19264T (=DSM 44701T), isolated from a smear-ripened cheese.</title>
        <authorList>
            <consortium name="US DOE Joint Genome Institute (JGI-PGF)"/>
            <person name="Walter F."/>
            <person name="Albersmeier A."/>
            <person name="Kalinowski J."/>
            <person name="Ruckert C."/>
        </authorList>
    </citation>
    <scope>NUCLEOTIDE SEQUENCE</scope>
    <source>
        <strain evidence="2">CGMCC 4.7272</strain>
    </source>
</reference>
<dbReference type="InterPro" id="IPR002934">
    <property type="entry name" value="Polymerase_NTP_transf_dom"/>
</dbReference>
<dbReference type="Gene3D" id="3.30.460.10">
    <property type="entry name" value="Beta Polymerase, domain 2"/>
    <property type="match status" value="1"/>
</dbReference>
<protein>
    <submittedName>
        <fullName evidence="2">Nucleotidyltransferase</fullName>
    </submittedName>
</protein>
<accession>A0A917PBH8</accession>
<dbReference type="GO" id="GO:0016779">
    <property type="term" value="F:nucleotidyltransferase activity"/>
    <property type="evidence" value="ECO:0007669"/>
    <property type="project" value="InterPro"/>
</dbReference>
<dbReference type="PANTHER" id="PTHR37030:SF1">
    <property type="entry name" value="NUCLEOTIDYLTRANSFERASE"/>
    <property type="match status" value="1"/>
</dbReference>
<evidence type="ECO:0000259" key="1">
    <source>
        <dbReference type="Pfam" id="PF01909"/>
    </source>
</evidence>
<dbReference type="Proteomes" id="UP000625682">
    <property type="component" value="Unassembled WGS sequence"/>
</dbReference>
<sequence>MTGLMTDQEIDSIVGRIVEVARPERILMFGSYAKGRATVNSDLDLLVVMPTDAPASMRASEVEPYLGGWAVPVDLHFVTVEELEEYGREEHHFLHSVLQSGRTLYQRHRESGA</sequence>
<evidence type="ECO:0000313" key="3">
    <source>
        <dbReference type="Proteomes" id="UP000625682"/>
    </source>
</evidence>
<evidence type="ECO:0000313" key="2">
    <source>
        <dbReference type="EMBL" id="GGJ69671.1"/>
    </source>
</evidence>
<dbReference type="AlphaFoldDB" id="A0A917PBH8"/>
<proteinExistence type="predicted"/>
<dbReference type="SUPFAM" id="SSF81301">
    <property type="entry name" value="Nucleotidyltransferase"/>
    <property type="match status" value="1"/>
</dbReference>
<feature type="domain" description="Polymerase nucleotidyl transferase" evidence="1">
    <location>
        <begin position="23"/>
        <end position="85"/>
    </location>
</feature>
<organism evidence="2 3">
    <name type="scientific">Streptomyces lacrimifluminis</name>
    <dbReference type="NCBI Taxonomy" id="1500077"/>
    <lineage>
        <taxon>Bacteria</taxon>
        <taxon>Bacillati</taxon>
        <taxon>Actinomycetota</taxon>
        <taxon>Actinomycetes</taxon>
        <taxon>Kitasatosporales</taxon>
        <taxon>Streptomycetaceae</taxon>
        <taxon>Streptomyces</taxon>
    </lineage>
</organism>
<dbReference type="PANTHER" id="PTHR37030">
    <property type="entry name" value="NUCLEOTIDYLTRANSFERASE"/>
    <property type="match status" value="1"/>
</dbReference>
<keyword evidence="3" id="KW-1185">Reference proteome</keyword>
<dbReference type="CDD" id="cd05403">
    <property type="entry name" value="NT_KNTase_like"/>
    <property type="match status" value="1"/>
</dbReference>
<dbReference type="EMBL" id="BMMU01000055">
    <property type="protein sequence ID" value="GGJ69671.1"/>
    <property type="molecule type" value="Genomic_DNA"/>
</dbReference>